<evidence type="ECO:0000256" key="5">
    <source>
        <dbReference type="ARBA" id="ARBA00023136"/>
    </source>
</evidence>
<dbReference type="AlphaFoldDB" id="A0AAE1T576"/>
<dbReference type="Proteomes" id="UP001289374">
    <property type="component" value="Unassembled WGS sequence"/>
</dbReference>
<keyword evidence="4 7" id="KW-1133">Transmembrane helix</keyword>
<sequence length="200" mass="22603">MHNFSYAKLLFLIPPTSSPSICLPTNSPSSEQNKPAAPGQEKRMSQFPKNLLPDEASPDWMNKGENAWQLTAAIFVGLVILYGGTVKKKWAVNSAFMALYAFASVLVCWVTWGYRMSFGDKMLPFLGMPNTTLDQKFLLEKAFLGSFPNATMVYFQFVFAAITLILIARALLGRMNFYARMMFVPLWLTFSYTISAFNIW</sequence>
<feature type="transmembrane region" description="Helical" evidence="7">
    <location>
        <begin position="153"/>
        <end position="172"/>
    </location>
</feature>
<feature type="transmembrane region" description="Helical" evidence="7">
    <location>
        <begin position="179"/>
        <end position="199"/>
    </location>
</feature>
<proteinExistence type="inferred from homology"/>
<dbReference type="PANTHER" id="PTHR43029">
    <property type="entry name" value="AMMONIUM TRANSPORTER MEP2"/>
    <property type="match status" value="1"/>
</dbReference>
<dbReference type="PANTHER" id="PTHR43029:SF11">
    <property type="entry name" value="AMMONIUM TRANSPORTER"/>
    <property type="match status" value="1"/>
</dbReference>
<dbReference type="Gene3D" id="1.10.3430.10">
    <property type="entry name" value="Ammonium transporter AmtB like domains"/>
    <property type="match status" value="1"/>
</dbReference>
<evidence type="ECO:0000313" key="10">
    <source>
        <dbReference type="Proteomes" id="UP001289374"/>
    </source>
</evidence>
<evidence type="ECO:0000256" key="2">
    <source>
        <dbReference type="ARBA" id="ARBA00005887"/>
    </source>
</evidence>
<gene>
    <name evidence="9" type="ORF">Sango_2875500</name>
</gene>
<organism evidence="9 10">
    <name type="scientific">Sesamum angolense</name>
    <dbReference type="NCBI Taxonomy" id="2727404"/>
    <lineage>
        <taxon>Eukaryota</taxon>
        <taxon>Viridiplantae</taxon>
        <taxon>Streptophyta</taxon>
        <taxon>Embryophyta</taxon>
        <taxon>Tracheophyta</taxon>
        <taxon>Spermatophyta</taxon>
        <taxon>Magnoliopsida</taxon>
        <taxon>eudicotyledons</taxon>
        <taxon>Gunneridae</taxon>
        <taxon>Pentapetalae</taxon>
        <taxon>asterids</taxon>
        <taxon>lamiids</taxon>
        <taxon>Lamiales</taxon>
        <taxon>Pedaliaceae</taxon>
        <taxon>Sesamum</taxon>
    </lineage>
</organism>
<comment type="caution">
    <text evidence="9">The sequence shown here is derived from an EMBL/GenBank/DDBJ whole genome shotgun (WGS) entry which is preliminary data.</text>
</comment>
<evidence type="ECO:0000256" key="7">
    <source>
        <dbReference type="SAM" id="Phobius"/>
    </source>
</evidence>
<reference evidence="9" key="1">
    <citation type="submission" date="2020-06" db="EMBL/GenBank/DDBJ databases">
        <authorList>
            <person name="Li T."/>
            <person name="Hu X."/>
            <person name="Zhang T."/>
            <person name="Song X."/>
            <person name="Zhang H."/>
            <person name="Dai N."/>
            <person name="Sheng W."/>
            <person name="Hou X."/>
            <person name="Wei L."/>
        </authorList>
    </citation>
    <scope>NUCLEOTIDE SEQUENCE</scope>
    <source>
        <strain evidence="9">K16</strain>
        <tissue evidence="9">Leaf</tissue>
    </source>
</reference>
<dbReference type="SUPFAM" id="SSF111352">
    <property type="entry name" value="Ammonium transporter"/>
    <property type="match status" value="1"/>
</dbReference>
<comment type="similarity">
    <text evidence="2">Belongs to the ammonia transporter channel (TC 1.A.11.2) family.</text>
</comment>
<name>A0AAE1T576_9LAMI</name>
<evidence type="ECO:0000256" key="4">
    <source>
        <dbReference type="ARBA" id="ARBA00022989"/>
    </source>
</evidence>
<reference evidence="9" key="2">
    <citation type="journal article" date="2024" name="Plant">
        <title>Genomic evolution and insights into agronomic trait innovations of Sesamum species.</title>
        <authorList>
            <person name="Miao H."/>
            <person name="Wang L."/>
            <person name="Qu L."/>
            <person name="Liu H."/>
            <person name="Sun Y."/>
            <person name="Le M."/>
            <person name="Wang Q."/>
            <person name="Wei S."/>
            <person name="Zheng Y."/>
            <person name="Lin W."/>
            <person name="Duan Y."/>
            <person name="Cao H."/>
            <person name="Xiong S."/>
            <person name="Wang X."/>
            <person name="Wei L."/>
            <person name="Li C."/>
            <person name="Ma Q."/>
            <person name="Ju M."/>
            <person name="Zhao R."/>
            <person name="Li G."/>
            <person name="Mu C."/>
            <person name="Tian Q."/>
            <person name="Mei H."/>
            <person name="Zhang T."/>
            <person name="Gao T."/>
            <person name="Zhang H."/>
        </authorList>
    </citation>
    <scope>NUCLEOTIDE SEQUENCE</scope>
    <source>
        <strain evidence="9">K16</strain>
    </source>
</reference>
<feature type="transmembrane region" description="Helical" evidence="7">
    <location>
        <begin position="67"/>
        <end position="84"/>
    </location>
</feature>
<dbReference type="InterPro" id="IPR001905">
    <property type="entry name" value="Ammonium_transpt"/>
</dbReference>
<dbReference type="Pfam" id="PF00909">
    <property type="entry name" value="Ammonium_transp"/>
    <property type="match status" value="1"/>
</dbReference>
<feature type="domain" description="Ammonium transporter AmtB-like" evidence="8">
    <location>
        <begin position="75"/>
        <end position="200"/>
    </location>
</feature>
<feature type="region of interest" description="Disordered" evidence="6">
    <location>
        <begin position="23"/>
        <end position="45"/>
    </location>
</feature>
<keyword evidence="3 7" id="KW-0812">Transmembrane</keyword>
<dbReference type="InterPro" id="IPR029020">
    <property type="entry name" value="Ammonium/urea_transptr"/>
</dbReference>
<evidence type="ECO:0000313" key="9">
    <source>
        <dbReference type="EMBL" id="KAK4382393.1"/>
    </source>
</evidence>
<feature type="compositionally biased region" description="Polar residues" evidence="6">
    <location>
        <begin position="23"/>
        <end position="33"/>
    </location>
</feature>
<keyword evidence="10" id="KW-1185">Reference proteome</keyword>
<evidence type="ECO:0000256" key="6">
    <source>
        <dbReference type="SAM" id="MobiDB-lite"/>
    </source>
</evidence>
<feature type="transmembrane region" description="Helical" evidence="7">
    <location>
        <begin position="96"/>
        <end position="114"/>
    </location>
</feature>
<dbReference type="GO" id="GO:0008519">
    <property type="term" value="F:ammonium channel activity"/>
    <property type="evidence" value="ECO:0007669"/>
    <property type="project" value="InterPro"/>
</dbReference>
<protein>
    <submittedName>
        <fullName evidence="9">Ammonium transporter 3 member 1</fullName>
    </submittedName>
</protein>
<dbReference type="GO" id="GO:0005886">
    <property type="term" value="C:plasma membrane"/>
    <property type="evidence" value="ECO:0007669"/>
    <property type="project" value="TreeGrafter"/>
</dbReference>
<evidence type="ECO:0000259" key="8">
    <source>
        <dbReference type="Pfam" id="PF00909"/>
    </source>
</evidence>
<dbReference type="EMBL" id="JACGWL010000707">
    <property type="protein sequence ID" value="KAK4382393.1"/>
    <property type="molecule type" value="Genomic_DNA"/>
</dbReference>
<keyword evidence="5 7" id="KW-0472">Membrane</keyword>
<dbReference type="InterPro" id="IPR024041">
    <property type="entry name" value="NH4_transpt_AmtB-like_dom"/>
</dbReference>
<evidence type="ECO:0000256" key="3">
    <source>
        <dbReference type="ARBA" id="ARBA00022692"/>
    </source>
</evidence>
<evidence type="ECO:0000256" key="1">
    <source>
        <dbReference type="ARBA" id="ARBA00004141"/>
    </source>
</evidence>
<accession>A0AAE1T576</accession>
<comment type="subcellular location">
    <subcellularLocation>
        <location evidence="1">Membrane</location>
        <topology evidence="1">Multi-pass membrane protein</topology>
    </subcellularLocation>
</comment>